<evidence type="ECO:0000313" key="2">
    <source>
        <dbReference type="Ensembl" id="ENSSSCP00015007525.1"/>
    </source>
</evidence>
<organism evidence="2 3">
    <name type="scientific">Sus scrofa</name>
    <name type="common">Pig</name>
    <dbReference type="NCBI Taxonomy" id="9823"/>
    <lineage>
        <taxon>Eukaryota</taxon>
        <taxon>Metazoa</taxon>
        <taxon>Chordata</taxon>
        <taxon>Craniata</taxon>
        <taxon>Vertebrata</taxon>
        <taxon>Euteleostomi</taxon>
        <taxon>Mammalia</taxon>
        <taxon>Eutheria</taxon>
        <taxon>Laurasiatheria</taxon>
        <taxon>Artiodactyla</taxon>
        <taxon>Suina</taxon>
        <taxon>Suidae</taxon>
        <taxon>Sus</taxon>
    </lineage>
</organism>
<evidence type="ECO:0000313" key="3">
    <source>
        <dbReference type="Proteomes" id="UP000694726"/>
    </source>
</evidence>
<protein>
    <recommendedName>
        <fullName evidence="4">Tumor necrosis factor alpha-induced protein 2</fullName>
    </recommendedName>
</protein>
<dbReference type="Ensembl" id="ENSSSCT00015019232.1">
    <property type="protein sequence ID" value="ENSSSCP00015007525.1"/>
    <property type="gene ID" value="ENSSSCG00015014550.1"/>
</dbReference>
<proteinExistence type="predicted"/>
<reference evidence="2" key="1">
    <citation type="submission" date="2025-08" db="UniProtKB">
        <authorList>
            <consortium name="Ensembl"/>
        </authorList>
    </citation>
    <scope>IDENTIFICATION</scope>
</reference>
<accession>A0A8D0MU30</accession>
<name>A0A8D0MU30_PIG</name>
<dbReference type="Proteomes" id="UP000694726">
    <property type="component" value="Unplaced"/>
</dbReference>
<dbReference type="AlphaFoldDB" id="A0A8D0MU30"/>
<sequence length="110" mass="11883">MSEASSEDLVLPLEVAPGRESDKAAKKEKKKKSRGLASVFSVFTKGRKKKPQPSSAEAEGEPEPRPQLADRLPTGTRRGAPGQSQSESGGDWGSWDWMTHSPGPQPGQER</sequence>
<feature type="region of interest" description="Disordered" evidence="1">
    <location>
        <begin position="1"/>
        <end position="110"/>
    </location>
</feature>
<evidence type="ECO:0000256" key="1">
    <source>
        <dbReference type="SAM" id="MobiDB-lite"/>
    </source>
</evidence>
<evidence type="ECO:0008006" key="4">
    <source>
        <dbReference type="Google" id="ProtNLM"/>
    </source>
</evidence>